<protein>
    <recommendedName>
        <fullName evidence="2">Ig-like domain-containing protein</fullName>
    </recommendedName>
</protein>
<proteinExistence type="predicted"/>
<dbReference type="InterPro" id="IPR036179">
    <property type="entry name" value="Ig-like_dom_sf"/>
</dbReference>
<dbReference type="SUPFAM" id="SSF48726">
    <property type="entry name" value="Immunoglobulin"/>
    <property type="match status" value="1"/>
</dbReference>
<dbReference type="Gene3D" id="2.60.40.10">
    <property type="entry name" value="Immunoglobulins"/>
    <property type="match status" value="1"/>
</dbReference>
<comment type="caution">
    <text evidence="3">The sequence shown here is derived from an EMBL/GenBank/DDBJ whole genome shotgun (WGS) entry which is preliminary data.</text>
</comment>
<dbReference type="InterPro" id="IPR007110">
    <property type="entry name" value="Ig-like_dom"/>
</dbReference>
<evidence type="ECO:0000256" key="1">
    <source>
        <dbReference type="SAM" id="SignalP"/>
    </source>
</evidence>
<accession>A0AAN9A8T7</accession>
<dbReference type="EMBL" id="JAXCGZ010009727">
    <property type="protein sequence ID" value="KAK7076315.1"/>
    <property type="molecule type" value="Genomic_DNA"/>
</dbReference>
<name>A0AAN9A8T7_HALRR</name>
<evidence type="ECO:0000259" key="2">
    <source>
        <dbReference type="PROSITE" id="PS50835"/>
    </source>
</evidence>
<feature type="signal peptide" evidence="1">
    <location>
        <begin position="1"/>
        <end position="15"/>
    </location>
</feature>
<keyword evidence="4" id="KW-1185">Reference proteome</keyword>
<evidence type="ECO:0000313" key="4">
    <source>
        <dbReference type="Proteomes" id="UP001381693"/>
    </source>
</evidence>
<evidence type="ECO:0000313" key="3">
    <source>
        <dbReference type="EMBL" id="KAK7076315.1"/>
    </source>
</evidence>
<gene>
    <name evidence="3" type="ORF">SK128_018405</name>
</gene>
<organism evidence="3 4">
    <name type="scientific">Halocaridina rubra</name>
    <name type="common">Hawaiian red shrimp</name>
    <dbReference type="NCBI Taxonomy" id="373956"/>
    <lineage>
        <taxon>Eukaryota</taxon>
        <taxon>Metazoa</taxon>
        <taxon>Ecdysozoa</taxon>
        <taxon>Arthropoda</taxon>
        <taxon>Crustacea</taxon>
        <taxon>Multicrustacea</taxon>
        <taxon>Malacostraca</taxon>
        <taxon>Eumalacostraca</taxon>
        <taxon>Eucarida</taxon>
        <taxon>Decapoda</taxon>
        <taxon>Pleocyemata</taxon>
        <taxon>Caridea</taxon>
        <taxon>Atyoidea</taxon>
        <taxon>Atyidae</taxon>
        <taxon>Halocaridina</taxon>
    </lineage>
</organism>
<dbReference type="InterPro" id="IPR013783">
    <property type="entry name" value="Ig-like_fold"/>
</dbReference>
<dbReference type="Proteomes" id="UP001381693">
    <property type="component" value="Unassembled WGS sequence"/>
</dbReference>
<sequence>MQCFILAVLICYSVAIDPQISEEINKYVIKVYEEDARHSGLEEVMETPIEEISYNAQVLKENPILTSIIAQGKFKALETPKARVQWQAYKDCLFVQKKLRGKNKPKRFHVVPEGLRQLKLGCEDVCMKPTTNSSLEWFFMQTYGMPQHDVVSRENAIVFNKGKNLFLNWLTLQDTGCFVCKYEGIVFFEHWLHVEPFLELVVERARLPSGNDMVESGYTVKNEIITFPEFGIRMLHSWDQWSNCSHMPYGRSFLRAYKSWSNLVLFSVREMYQTRFRGCMLQLDSRASAAVKSKFNHQHSVFRRFEDNALPCKTPFMKYIFKDLIDHVGIENSTIFSSILQEKYCESESSFLTDPPVEYTEVFELAEVGDNHDMECKGALKTDQVTWTKDGYAYEMNRDNVIKNVSENDFGKYTCWVEGVPLASTMVTSDISHRHIKSHISAWGEKLLAWLMSLRAFKEVPILAAVVAQGKFKAPEMPKAHVQWQAYKDCLYVQKKCDGKINPKCFTLSLRD</sequence>
<keyword evidence="1" id="KW-0732">Signal</keyword>
<feature type="domain" description="Ig-like" evidence="2">
    <location>
        <begin position="355"/>
        <end position="432"/>
    </location>
</feature>
<reference evidence="3 4" key="1">
    <citation type="submission" date="2023-11" db="EMBL/GenBank/DDBJ databases">
        <title>Halocaridina rubra genome assembly.</title>
        <authorList>
            <person name="Smith C."/>
        </authorList>
    </citation>
    <scope>NUCLEOTIDE SEQUENCE [LARGE SCALE GENOMIC DNA]</scope>
    <source>
        <strain evidence="3">EP-1</strain>
        <tissue evidence="3">Whole</tissue>
    </source>
</reference>
<dbReference type="PROSITE" id="PS50835">
    <property type="entry name" value="IG_LIKE"/>
    <property type="match status" value="1"/>
</dbReference>
<dbReference type="AlphaFoldDB" id="A0AAN9A8T7"/>
<feature type="chain" id="PRO_5042913109" description="Ig-like domain-containing protein" evidence="1">
    <location>
        <begin position="16"/>
        <end position="512"/>
    </location>
</feature>